<name>A0A316UBL3_9BASI</name>
<dbReference type="PANTHER" id="PTHR12111">
    <property type="entry name" value="SPLICING FACTOR YJU2"/>
    <property type="match status" value="1"/>
</dbReference>
<protein>
    <submittedName>
        <fullName evidence="3">DUF572-domain-containing protein</fullName>
    </submittedName>
</protein>
<organism evidence="3 4">
    <name type="scientific">Pseudomicrostroma glucosiphilum</name>
    <dbReference type="NCBI Taxonomy" id="1684307"/>
    <lineage>
        <taxon>Eukaryota</taxon>
        <taxon>Fungi</taxon>
        <taxon>Dikarya</taxon>
        <taxon>Basidiomycota</taxon>
        <taxon>Ustilaginomycotina</taxon>
        <taxon>Exobasidiomycetes</taxon>
        <taxon>Microstromatales</taxon>
        <taxon>Microstromatales incertae sedis</taxon>
        <taxon>Pseudomicrostroma</taxon>
    </lineage>
</organism>
<dbReference type="GO" id="GO:0071014">
    <property type="term" value="C:post-mRNA release spliceosomal complex"/>
    <property type="evidence" value="ECO:0007669"/>
    <property type="project" value="TreeGrafter"/>
</dbReference>
<dbReference type="RefSeq" id="XP_025349001.1">
    <property type="nucleotide sequence ID" value="XM_025492100.1"/>
</dbReference>
<dbReference type="PANTHER" id="PTHR12111:SF2">
    <property type="entry name" value="SPLICING FACTOR YJU2B-RELATED"/>
    <property type="match status" value="1"/>
</dbReference>
<feature type="compositionally biased region" description="Polar residues" evidence="2">
    <location>
        <begin position="293"/>
        <end position="302"/>
    </location>
</feature>
<keyword evidence="4" id="KW-1185">Reference proteome</keyword>
<feature type="region of interest" description="Disordered" evidence="2">
    <location>
        <begin position="1"/>
        <end position="35"/>
    </location>
</feature>
<feature type="compositionally biased region" description="Polar residues" evidence="2">
    <location>
        <begin position="17"/>
        <end position="26"/>
    </location>
</feature>
<reference evidence="3 4" key="1">
    <citation type="journal article" date="2018" name="Mol. Biol. Evol.">
        <title>Broad Genomic Sampling Reveals a Smut Pathogenic Ancestry of the Fungal Clade Ustilaginomycotina.</title>
        <authorList>
            <person name="Kijpornyongpan T."/>
            <person name="Mondo S.J."/>
            <person name="Barry K."/>
            <person name="Sandor L."/>
            <person name="Lee J."/>
            <person name="Lipzen A."/>
            <person name="Pangilinan J."/>
            <person name="LaButti K."/>
            <person name="Hainaut M."/>
            <person name="Henrissat B."/>
            <person name="Grigoriev I.V."/>
            <person name="Spatafora J.W."/>
            <person name="Aime M.C."/>
        </authorList>
    </citation>
    <scope>NUCLEOTIDE SEQUENCE [LARGE SCALE GENOMIC DNA]</scope>
    <source>
        <strain evidence="3 4">MCA 4718</strain>
    </source>
</reference>
<feature type="compositionally biased region" description="Basic and acidic residues" evidence="2">
    <location>
        <begin position="256"/>
        <end position="290"/>
    </location>
</feature>
<dbReference type="OrthoDB" id="360327at2759"/>
<feature type="region of interest" description="Disordered" evidence="2">
    <location>
        <begin position="239"/>
        <end position="363"/>
    </location>
</feature>
<dbReference type="STRING" id="1684307.A0A316UBL3"/>
<dbReference type="GO" id="GO:0005684">
    <property type="term" value="C:U2-type spliceosomal complex"/>
    <property type="evidence" value="ECO:0007669"/>
    <property type="project" value="TreeGrafter"/>
</dbReference>
<feature type="compositionally biased region" description="Low complexity" evidence="2">
    <location>
        <begin position="327"/>
        <end position="352"/>
    </location>
</feature>
<sequence>MQGFNMGRYRPPDSDPRTQSFNSHTGTHPLGKRASKLSTEGTLTVRFELPFNIWCAHCSTHIAQGTRYNAHKKRMGSYLSTPIWAFECKCRNCSGVFVVQTDPQNARYVVTEGATKKEEEWDRDEAEGDNQNTLAGMRVELEGAREKRGLRDAVQGLDSLEKPGGSAPDAFASLEKRTTAGSKEAQRQKRLLELETLANSRSADPYTLNSRLRGTFRTEKKLRQGKERQERRLKLEMGWAEDRKLLLPGEEQDAEEVGREREEWREEKQRRERERVEEAVARGERIREPRTPATASTTSILSSRERSDKSGKARSSLAVDTKKRLRSSPASSSSSSTRLNPTASKLARTLLGRTRRAEDPFGK</sequence>
<comment type="similarity">
    <text evidence="1">Belongs to the CWC16 family.</text>
</comment>
<dbReference type="GO" id="GO:0000398">
    <property type="term" value="P:mRNA splicing, via spliceosome"/>
    <property type="evidence" value="ECO:0007669"/>
    <property type="project" value="InterPro"/>
</dbReference>
<evidence type="ECO:0000313" key="4">
    <source>
        <dbReference type="Proteomes" id="UP000245942"/>
    </source>
</evidence>
<evidence type="ECO:0000313" key="3">
    <source>
        <dbReference type="EMBL" id="PWN21841.1"/>
    </source>
</evidence>
<dbReference type="EMBL" id="KZ819324">
    <property type="protein sequence ID" value="PWN21841.1"/>
    <property type="molecule type" value="Genomic_DNA"/>
</dbReference>
<accession>A0A316UBL3</accession>
<dbReference type="Proteomes" id="UP000245942">
    <property type="component" value="Unassembled WGS sequence"/>
</dbReference>
<proteinExistence type="inferred from homology"/>
<evidence type="ECO:0000256" key="2">
    <source>
        <dbReference type="SAM" id="MobiDB-lite"/>
    </source>
</evidence>
<evidence type="ECO:0000256" key="1">
    <source>
        <dbReference type="ARBA" id="ARBA00005595"/>
    </source>
</evidence>
<gene>
    <name evidence="3" type="ORF">BCV69DRAFT_281756</name>
</gene>
<dbReference type="AlphaFoldDB" id="A0A316UBL3"/>
<dbReference type="GeneID" id="37013834"/>
<dbReference type="InterPro" id="IPR007590">
    <property type="entry name" value="Saf4/Yju2"/>
</dbReference>
<dbReference type="Pfam" id="PF04502">
    <property type="entry name" value="Saf4_Yju2"/>
    <property type="match status" value="1"/>
</dbReference>